<keyword evidence="3" id="KW-1185">Reference proteome</keyword>
<accession>A0A4Z2FCN0</accession>
<evidence type="ECO:0000313" key="2">
    <source>
        <dbReference type="EMBL" id="TNN38650.1"/>
    </source>
</evidence>
<organism evidence="2 3">
    <name type="scientific">Liparis tanakae</name>
    <name type="common">Tanaka's snailfish</name>
    <dbReference type="NCBI Taxonomy" id="230148"/>
    <lineage>
        <taxon>Eukaryota</taxon>
        <taxon>Metazoa</taxon>
        <taxon>Chordata</taxon>
        <taxon>Craniata</taxon>
        <taxon>Vertebrata</taxon>
        <taxon>Euteleostomi</taxon>
        <taxon>Actinopterygii</taxon>
        <taxon>Neopterygii</taxon>
        <taxon>Teleostei</taxon>
        <taxon>Neoteleostei</taxon>
        <taxon>Acanthomorphata</taxon>
        <taxon>Eupercaria</taxon>
        <taxon>Perciformes</taxon>
        <taxon>Cottioidei</taxon>
        <taxon>Cottales</taxon>
        <taxon>Liparidae</taxon>
        <taxon>Liparis</taxon>
    </lineage>
</organism>
<feature type="region of interest" description="Disordered" evidence="1">
    <location>
        <begin position="13"/>
        <end position="69"/>
    </location>
</feature>
<feature type="compositionally biased region" description="Basic and acidic residues" evidence="1">
    <location>
        <begin position="41"/>
        <end position="63"/>
    </location>
</feature>
<dbReference type="AlphaFoldDB" id="A0A4Z2FCN0"/>
<evidence type="ECO:0000313" key="3">
    <source>
        <dbReference type="Proteomes" id="UP000314294"/>
    </source>
</evidence>
<comment type="caution">
    <text evidence="2">The sequence shown here is derived from an EMBL/GenBank/DDBJ whole genome shotgun (WGS) entry which is preliminary data.</text>
</comment>
<protein>
    <submittedName>
        <fullName evidence="2">Uncharacterized protein</fullName>
    </submittedName>
</protein>
<dbReference type="EMBL" id="SRLO01001353">
    <property type="protein sequence ID" value="TNN38650.1"/>
    <property type="molecule type" value="Genomic_DNA"/>
</dbReference>
<dbReference type="Proteomes" id="UP000314294">
    <property type="component" value="Unassembled WGS sequence"/>
</dbReference>
<sequence>MKNYVELEFLLMEDTEPSGEEQAGGVRRPRNPAGWSYRRTGAREDRSTGGPEHRRTGGPEHRRTGGPARFHPAAVLTGVAPRSGARTRLWFLGSSYLCAAVLASRIPAPCIQERTGVMPVGSGSSFMVRAPRGRLSWMENIKVSFRELCLHREPQEQEEKNKKKKKSNPPRSRRSKKPKDHLD</sequence>
<feature type="compositionally biased region" description="Basic and acidic residues" evidence="1">
    <location>
        <begin position="152"/>
        <end position="161"/>
    </location>
</feature>
<evidence type="ECO:0000256" key="1">
    <source>
        <dbReference type="SAM" id="MobiDB-lite"/>
    </source>
</evidence>
<gene>
    <name evidence="2" type="ORF">EYF80_051193</name>
</gene>
<name>A0A4Z2FCN0_9TELE</name>
<reference evidence="2 3" key="1">
    <citation type="submission" date="2019-03" db="EMBL/GenBank/DDBJ databases">
        <title>First draft genome of Liparis tanakae, snailfish: a comprehensive survey of snailfish specific genes.</title>
        <authorList>
            <person name="Kim W."/>
            <person name="Song I."/>
            <person name="Jeong J.-H."/>
            <person name="Kim D."/>
            <person name="Kim S."/>
            <person name="Ryu S."/>
            <person name="Song J.Y."/>
            <person name="Lee S.K."/>
        </authorList>
    </citation>
    <scope>NUCLEOTIDE SEQUENCE [LARGE SCALE GENOMIC DNA]</scope>
    <source>
        <tissue evidence="2">Muscle</tissue>
    </source>
</reference>
<feature type="region of interest" description="Disordered" evidence="1">
    <location>
        <begin position="152"/>
        <end position="183"/>
    </location>
</feature>
<feature type="compositionally biased region" description="Basic residues" evidence="1">
    <location>
        <begin position="162"/>
        <end position="183"/>
    </location>
</feature>
<proteinExistence type="predicted"/>